<organism evidence="3 4">
    <name type="scientific">Culter alburnus</name>
    <name type="common">Topmouth culter</name>
    <dbReference type="NCBI Taxonomy" id="194366"/>
    <lineage>
        <taxon>Eukaryota</taxon>
        <taxon>Metazoa</taxon>
        <taxon>Chordata</taxon>
        <taxon>Craniata</taxon>
        <taxon>Vertebrata</taxon>
        <taxon>Euteleostomi</taxon>
        <taxon>Actinopterygii</taxon>
        <taxon>Neopterygii</taxon>
        <taxon>Teleostei</taxon>
        <taxon>Ostariophysi</taxon>
        <taxon>Cypriniformes</taxon>
        <taxon>Xenocyprididae</taxon>
        <taxon>Xenocypridinae</taxon>
        <taxon>Culter</taxon>
    </lineage>
</organism>
<evidence type="ECO:0000313" key="3">
    <source>
        <dbReference type="EMBL" id="KAK9962822.1"/>
    </source>
</evidence>
<dbReference type="Pfam" id="PF20499">
    <property type="entry name" value="DUF6729"/>
    <property type="match status" value="1"/>
</dbReference>
<keyword evidence="4" id="KW-1185">Reference proteome</keyword>
<evidence type="ECO:0000256" key="1">
    <source>
        <dbReference type="SAM" id="MobiDB-lite"/>
    </source>
</evidence>
<reference evidence="3 4" key="1">
    <citation type="submission" date="2024-05" db="EMBL/GenBank/DDBJ databases">
        <title>A high-quality chromosomal-level genome assembly of Topmouth culter (Culter alburnus).</title>
        <authorList>
            <person name="Zhao H."/>
        </authorList>
    </citation>
    <scope>NUCLEOTIDE SEQUENCE [LARGE SCALE GENOMIC DNA]</scope>
    <source>
        <strain evidence="3">CATC2023</strain>
        <tissue evidence="3">Muscle</tissue>
    </source>
</reference>
<evidence type="ECO:0000259" key="2">
    <source>
        <dbReference type="Pfam" id="PF20499"/>
    </source>
</evidence>
<protein>
    <recommendedName>
        <fullName evidence="2">DUF6729 domain-containing protein</fullName>
    </recommendedName>
</protein>
<dbReference type="PANTHER" id="PTHR24401:SF29">
    <property type="entry name" value="SI:CH211-243P7.3-RELATED"/>
    <property type="match status" value="1"/>
</dbReference>
<dbReference type="Proteomes" id="UP001479290">
    <property type="component" value="Unassembled WGS sequence"/>
</dbReference>
<gene>
    <name evidence="3" type="ORF">ABG768_008173</name>
</gene>
<dbReference type="EMBL" id="JAWDJR010000015">
    <property type="protein sequence ID" value="KAK9962822.1"/>
    <property type="molecule type" value="Genomic_DNA"/>
</dbReference>
<sequence>MEPRFRRRADGSLNLADTLEAAKVKEANKGKPYTRPLSPEIVLNKAKKSLILHHGDLANRKHLLGFFEIQFGVFRGQTFRWVAENALGYAAYLVAAMKRDPTGGSKDSQEHAHNKGSFREYIELFPSGRIAIALKEEQYAEKAPHHAASTQLTPPIQHAAATQLTPPTQHAAATQLTPPTQLTPTTQHTATTHTSIASLRSLLVTRLPNQKSLTKTVERLVSPHKATPSLAQARAKPSATLTRPTVLIEGATGPSATLSRPTASIEGATGPSATLTRPTASIEGATGSSATLALPTEIDDSTLLAEATVFEEAYVASGWIHTLPEVDQRWISKALFRWTAQGHPELIFSRVDKLWWYPPQVPLKTSNSPSLENYFGHPLLLWMPRKLWQVKLTCPHPDCQKDLLTSAGLHQKIRQVVALGKMYFVASEYLACRRCKRKVISWSHGIVSQLDIGHRVQFPCILTSKLACDLEVVSLMRQRGLGNSSSQIQRKLQERHAEVWLQKTVQYLTDCMGIASAVTSSLILPVTFEPAPSMPSIPKHRWLMQVYAQDVLQRLDEIKASITSQYGRILKMDSTKKVARKLAGRSYGTATWATNVGNEYGQVIMSVLTASEGFGLGPMIEGLIKRYRVAGVAPPEVLYVDRDCCGNTLLRRMFEEWEQMTIRLDVWHFMRRFSVGCTTDSHQLYATFMSRLSHCIFMWDQGDLTALKKAKRAELEADRKPSSEADVLRCISRSELALHCRRTTRGTKETLAMIESHIQAFDGDAGRDTLGVPLINSARMREILKSQRKHVACIQDPLGVQLYMQTGTVVKGGHRLPTYRCARGSTSLESFHLHLNRFIPGK</sequence>
<feature type="domain" description="DUF6729" evidence="2">
    <location>
        <begin position="319"/>
        <end position="552"/>
    </location>
</feature>
<proteinExistence type="predicted"/>
<evidence type="ECO:0000313" key="4">
    <source>
        <dbReference type="Proteomes" id="UP001479290"/>
    </source>
</evidence>
<dbReference type="PANTHER" id="PTHR24401">
    <property type="entry name" value="SI:CH211-243P7.3-RELATED"/>
    <property type="match status" value="1"/>
</dbReference>
<comment type="caution">
    <text evidence="3">The sequence shown here is derived from an EMBL/GenBank/DDBJ whole genome shotgun (WGS) entry which is preliminary data.</text>
</comment>
<dbReference type="AlphaFoldDB" id="A0AAW1ZN34"/>
<feature type="region of interest" description="Disordered" evidence="1">
    <location>
        <begin position="251"/>
        <end position="288"/>
    </location>
</feature>
<accession>A0AAW1ZN34</accession>
<name>A0AAW1ZN34_CULAL</name>
<dbReference type="InterPro" id="IPR046616">
    <property type="entry name" value="DUF6729"/>
</dbReference>